<protein>
    <recommendedName>
        <fullName evidence="1">Glyoxalase-like domain-containing protein</fullName>
    </recommendedName>
</protein>
<name>K6V451_9ACTN</name>
<feature type="domain" description="Glyoxalase-like" evidence="1">
    <location>
        <begin position="15"/>
        <end position="112"/>
    </location>
</feature>
<dbReference type="eggNOG" id="COG3185">
    <property type="taxonomic scope" value="Bacteria"/>
</dbReference>
<evidence type="ECO:0000313" key="2">
    <source>
        <dbReference type="EMBL" id="GAB90878.1"/>
    </source>
</evidence>
<dbReference type="Gene3D" id="3.10.180.10">
    <property type="entry name" value="2,3-Dihydroxybiphenyl 1,2-Dioxygenase, domain 1"/>
    <property type="match status" value="2"/>
</dbReference>
<dbReference type="RefSeq" id="WP_006334033.1">
    <property type="nucleotide sequence ID" value="NZ_BAHC01000119.1"/>
</dbReference>
<organism evidence="2 3">
    <name type="scientific">Gordonia rhizosphera NBRC 16068</name>
    <dbReference type="NCBI Taxonomy" id="1108045"/>
    <lineage>
        <taxon>Bacteria</taxon>
        <taxon>Bacillati</taxon>
        <taxon>Actinomycetota</taxon>
        <taxon>Actinomycetes</taxon>
        <taxon>Mycobacteriales</taxon>
        <taxon>Gordoniaceae</taxon>
        <taxon>Gordonia</taxon>
    </lineage>
</organism>
<dbReference type="InterPro" id="IPR029068">
    <property type="entry name" value="Glyas_Bleomycin-R_OHBP_Dase"/>
</dbReference>
<dbReference type="PANTHER" id="PTHR35908:SF1">
    <property type="entry name" value="CONSERVED PROTEIN"/>
    <property type="match status" value="1"/>
</dbReference>
<evidence type="ECO:0000259" key="1">
    <source>
        <dbReference type="Pfam" id="PF18029"/>
    </source>
</evidence>
<feature type="domain" description="Glyoxalase-like" evidence="1">
    <location>
        <begin position="136"/>
        <end position="242"/>
    </location>
</feature>
<evidence type="ECO:0000313" key="3">
    <source>
        <dbReference type="Proteomes" id="UP000008363"/>
    </source>
</evidence>
<comment type="caution">
    <text evidence="2">The sequence shown here is derived from an EMBL/GenBank/DDBJ whole genome shotgun (WGS) entry which is preliminary data.</text>
</comment>
<dbReference type="PANTHER" id="PTHR35908">
    <property type="entry name" value="HYPOTHETICAL FUSION PROTEIN"/>
    <property type="match status" value="1"/>
</dbReference>
<accession>K6V451</accession>
<proteinExistence type="predicted"/>
<reference evidence="2 3" key="1">
    <citation type="submission" date="2012-08" db="EMBL/GenBank/DDBJ databases">
        <title>Whole genome shotgun sequence of Gordonia rhizosphera NBRC 16068.</title>
        <authorList>
            <person name="Takarada H."/>
            <person name="Isaki S."/>
            <person name="Hosoyama A."/>
            <person name="Tsuchikane K."/>
            <person name="Katsumata H."/>
            <person name="Baba S."/>
            <person name="Ohji S."/>
            <person name="Yamazaki S."/>
            <person name="Fujita N."/>
        </authorList>
    </citation>
    <scope>NUCLEOTIDE SEQUENCE [LARGE SCALE GENOMIC DNA]</scope>
    <source>
        <strain evidence="2 3">NBRC 16068</strain>
    </source>
</reference>
<dbReference type="InterPro" id="IPR041581">
    <property type="entry name" value="Glyoxalase_6"/>
</dbReference>
<dbReference type="STRING" id="1108045.GORHZ_119_00040"/>
<dbReference type="Pfam" id="PF18029">
    <property type="entry name" value="Glyoxalase_6"/>
    <property type="match status" value="2"/>
</dbReference>
<dbReference type="SUPFAM" id="SSF54593">
    <property type="entry name" value="Glyoxalase/Bleomycin resistance protein/Dihydroxybiphenyl dioxygenase"/>
    <property type="match status" value="1"/>
</dbReference>
<gene>
    <name evidence="2" type="ORF">GORHZ_119_00040</name>
</gene>
<sequence length="250" mass="27688">MHIRWLTASLDFPSDQFGAEVTFWRAISGSTVSPPHGRKREFASLEPFNGDPHLRVQRVDTGPGGLHLDLHVDDPRDAATTAISLGASVVRDAAGLGHVTMRSPAGFGFCLVDWQGESRRSRPIRWPGDTISIIDQVCIDVPAALYDRETVFWAGLTGRPTEPTSRPELTWLRRDPSLAIGILLQRKGADDDSTTASGHLDMACSNVPDEVARHEDWGARVVDRFPNWTVMADPVGRRYCITRRNPRTGR</sequence>
<keyword evidence="3" id="KW-1185">Reference proteome</keyword>
<dbReference type="AlphaFoldDB" id="K6V451"/>
<dbReference type="Proteomes" id="UP000008363">
    <property type="component" value="Unassembled WGS sequence"/>
</dbReference>
<dbReference type="OrthoDB" id="3286168at2"/>
<dbReference type="EMBL" id="BAHC01000119">
    <property type="protein sequence ID" value="GAB90878.1"/>
    <property type="molecule type" value="Genomic_DNA"/>
</dbReference>